<keyword evidence="4 10" id="KW-0812">Transmembrane</keyword>
<feature type="transmembrane region" description="Helical" evidence="10">
    <location>
        <begin position="42"/>
        <end position="65"/>
    </location>
</feature>
<dbReference type="GO" id="GO:0006885">
    <property type="term" value="P:regulation of pH"/>
    <property type="evidence" value="ECO:0007669"/>
    <property type="project" value="TreeGrafter"/>
</dbReference>
<dbReference type="InterPro" id="IPR050794">
    <property type="entry name" value="CPA2_transporter"/>
</dbReference>
<accession>A0AAW0LU97</accession>
<feature type="transmembrane region" description="Helical" evidence="10">
    <location>
        <begin position="230"/>
        <end position="249"/>
    </location>
</feature>
<keyword evidence="8 10" id="KW-0472">Membrane</keyword>
<reference evidence="12 13" key="1">
    <citation type="journal article" date="2018" name="Sci. Data">
        <title>The draft genome sequence of cork oak.</title>
        <authorList>
            <person name="Ramos A.M."/>
            <person name="Usie A."/>
            <person name="Barbosa P."/>
            <person name="Barros P.M."/>
            <person name="Capote T."/>
            <person name="Chaves I."/>
            <person name="Simoes F."/>
            <person name="Abreu I."/>
            <person name="Carrasquinho I."/>
            <person name="Faro C."/>
            <person name="Guimaraes J.B."/>
            <person name="Mendonca D."/>
            <person name="Nobrega F."/>
            <person name="Rodrigues L."/>
            <person name="Saibo N.J.M."/>
            <person name="Varela M.C."/>
            <person name="Egas C."/>
            <person name="Matos J."/>
            <person name="Miguel C.M."/>
            <person name="Oliveira M.M."/>
            <person name="Ricardo C.P."/>
            <person name="Goncalves S."/>
        </authorList>
    </citation>
    <scope>NUCLEOTIDE SEQUENCE [LARGE SCALE GENOMIC DNA]</scope>
    <source>
        <strain evidence="13">cv. HL8</strain>
    </source>
</reference>
<comment type="similarity">
    <text evidence="9">Belongs to the monovalent cation:proton antiporter 2 (CPA2) transporter (TC 2.A.37) family. CHX (TC 2.A.37.4) subfamily.</text>
</comment>
<dbReference type="GO" id="GO:1902600">
    <property type="term" value="P:proton transmembrane transport"/>
    <property type="evidence" value="ECO:0007669"/>
    <property type="project" value="InterPro"/>
</dbReference>
<feature type="transmembrane region" description="Helical" evidence="10">
    <location>
        <begin position="195"/>
        <end position="218"/>
    </location>
</feature>
<dbReference type="Gene3D" id="1.20.1530.20">
    <property type="match status" value="1"/>
</dbReference>
<sequence>MDKVGYGQFLVFMGVALSITAFPVLARILAELKLLTTQLGKIATVAAALNDVAAWILLALVVALADSNTRGHKNPLISVWVLISGATFVTFMFVIMRPAMKWVAHAVDEAYICLTLAGVLVSGFITDLIGIHSIFGAFVFGLAIPKGGNFAILMDKGGYGQFLVFMGVALSITAFPILARILAELKLLTTQLGEIATVAAALNDVAAWILLALAVALADSNTRGHKNPLISVWVLISGAAFVTFMFVFMRPAMKWVAR</sequence>
<protein>
    <submittedName>
        <fullName evidence="12">Cation/h(+) antiporter 18</fullName>
    </submittedName>
</protein>
<evidence type="ECO:0000256" key="3">
    <source>
        <dbReference type="ARBA" id="ARBA00022538"/>
    </source>
</evidence>
<feature type="transmembrane region" description="Helical" evidence="10">
    <location>
        <begin position="162"/>
        <end position="183"/>
    </location>
</feature>
<keyword evidence="3" id="KW-0633">Potassium transport</keyword>
<evidence type="ECO:0000256" key="10">
    <source>
        <dbReference type="SAM" id="Phobius"/>
    </source>
</evidence>
<evidence type="ECO:0000256" key="5">
    <source>
        <dbReference type="ARBA" id="ARBA00022958"/>
    </source>
</evidence>
<keyword evidence="5" id="KW-0630">Potassium</keyword>
<evidence type="ECO:0000256" key="6">
    <source>
        <dbReference type="ARBA" id="ARBA00022989"/>
    </source>
</evidence>
<feature type="transmembrane region" description="Helical" evidence="10">
    <location>
        <begin position="111"/>
        <end position="142"/>
    </location>
</feature>
<feature type="domain" description="Cation/H+ exchanger transmembrane" evidence="11">
    <location>
        <begin position="164"/>
        <end position="257"/>
    </location>
</feature>
<gene>
    <name evidence="12" type="primary">CHX18_11</name>
    <name evidence="12" type="ORF">CFP56_031531</name>
</gene>
<name>A0AAW0LU97_QUESU</name>
<dbReference type="PANTHER" id="PTHR32468">
    <property type="entry name" value="CATION/H + ANTIPORTER"/>
    <property type="match status" value="1"/>
</dbReference>
<keyword evidence="2" id="KW-0813">Transport</keyword>
<dbReference type="InterPro" id="IPR006153">
    <property type="entry name" value="Cation/H_exchanger_TM"/>
</dbReference>
<keyword evidence="13" id="KW-1185">Reference proteome</keyword>
<dbReference type="GO" id="GO:0016020">
    <property type="term" value="C:membrane"/>
    <property type="evidence" value="ECO:0007669"/>
    <property type="project" value="UniProtKB-SubCell"/>
</dbReference>
<evidence type="ECO:0000256" key="8">
    <source>
        <dbReference type="ARBA" id="ARBA00023136"/>
    </source>
</evidence>
<proteinExistence type="inferred from homology"/>
<evidence type="ECO:0000313" key="12">
    <source>
        <dbReference type="EMBL" id="KAK7854633.1"/>
    </source>
</evidence>
<evidence type="ECO:0000313" key="13">
    <source>
        <dbReference type="Proteomes" id="UP000237347"/>
    </source>
</evidence>
<dbReference type="PANTHER" id="PTHR32468:SF0">
    <property type="entry name" value="K(+)_H(+) ANTIPORTER 1"/>
    <property type="match status" value="1"/>
</dbReference>
<evidence type="ECO:0000256" key="1">
    <source>
        <dbReference type="ARBA" id="ARBA00004141"/>
    </source>
</evidence>
<evidence type="ECO:0000256" key="7">
    <source>
        <dbReference type="ARBA" id="ARBA00023065"/>
    </source>
</evidence>
<evidence type="ECO:0000259" key="11">
    <source>
        <dbReference type="Pfam" id="PF00999"/>
    </source>
</evidence>
<evidence type="ECO:0000256" key="9">
    <source>
        <dbReference type="ARBA" id="ARBA00038341"/>
    </source>
</evidence>
<dbReference type="EMBL" id="PKMF04000053">
    <property type="protein sequence ID" value="KAK7854633.1"/>
    <property type="molecule type" value="Genomic_DNA"/>
</dbReference>
<organism evidence="12 13">
    <name type="scientific">Quercus suber</name>
    <name type="common">Cork oak</name>
    <dbReference type="NCBI Taxonomy" id="58331"/>
    <lineage>
        <taxon>Eukaryota</taxon>
        <taxon>Viridiplantae</taxon>
        <taxon>Streptophyta</taxon>
        <taxon>Embryophyta</taxon>
        <taxon>Tracheophyta</taxon>
        <taxon>Spermatophyta</taxon>
        <taxon>Magnoliopsida</taxon>
        <taxon>eudicotyledons</taxon>
        <taxon>Gunneridae</taxon>
        <taxon>Pentapetalae</taxon>
        <taxon>rosids</taxon>
        <taxon>fabids</taxon>
        <taxon>Fagales</taxon>
        <taxon>Fagaceae</taxon>
        <taxon>Quercus</taxon>
    </lineage>
</organism>
<dbReference type="Proteomes" id="UP000237347">
    <property type="component" value="Unassembled WGS sequence"/>
</dbReference>
<dbReference type="GO" id="GO:0006813">
    <property type="term" value="P:potassium ion transport"/>
    <property type="evidence" value="ECO:0007669"/>
    <property type="project" value="UniProtKB-KW"/>
</dbReference>
<dbReference type="GO" id="GO:0015297">
    <property type="term" value="F:antiporter activity"/>
    <property type="evidence" value="ECO:0007669"/>
    <property type="project" value="InterPro"/>
</dbReference>
<dbReference type="InterPro" id="IPR038770">
    <property type="entry name" value="Na+/solute_symporter_sf"/>
</dbReference>
<dbReference type="GO" id="GO:0012505">
    <property type="term" value="C:endomembrane system"/>
    <property type="evidence" value="ECO:0007669"/>
    <property type="project" value="TreeGrafter"/>
</dbReference>
<dbReference type="AlphaFoldDB" id="A0AAW0LU97"/>
<feature type="transmembrane region" description="Helical" evidence="10">
    <location>
        <begin position="77"/>
        <end position="99"/>
    </location>
</feature>
<keyword evidence="7" id="KW-0406">Ion transport</keyword>
<keyword evidence="6 10" id="KW-1133">Transmembrane helix</keyword>
<feature type="domain" description="Cation/H+ exchanger transmembrane" evidence="11">
    <location>
        <begin position="11"/>
        <end position="146"/>
    </location>
</feature>
<feature type="transmembrane region" description="Helical" evidence="10">
    <location>
        <begin position="6"/>
        <end position="30"/>
    </location>
</feature>
<evidence type="ECO:0000256" key="2">
    <source>
        <dbReference type="ARBA" id="ARBA00022448"/>
    </source>
</evidence>
<evidence type="ECO:0000256" key="4">
    <source>
        <dbReference type="ARBA" id="ARBA00022692"/>
    </source>
</evidence>
<comment type="caution">
    <text evidence="12">The sequence shown here is derived from an EMBL/GenBank/DDBJ whole genome shotgun (WGS) entry which is preliminary data.</text>
</comment>
<dbReference type="Pfam" id="PF00999">
    <property type="entry name" value="Na_H_Exchanger"/>
    <property type="match status" value="2"/>
</dbReference>
<comment type="subcellular location">
    <subcellularLocation>
        <location evidence="1">Membrane</location>
        <topology evidence="1">Multi-pass membrane protein</topology>
    </subcellularLocation>
</comment>